<keyword evidence="1" id="KW-1133">Transmembrane helix</keyword>
<keyword evidence="5" id="KW-1185">Reference proteome</keyword>
<dbReference type="InterPro" id="IPR043128">
    <property type="entry name" value="Rev_trsase/Diguanyl_cyclase"/>
</dbReference>
<dbReference type="PANTHER" id="PTHR33121:SF70">
    <property type="entry name" value="SIGNALING PROTEIN YKOW"/>
    <property type="match status" value="1"/>
</dbReference>
<dbReference type="CDD" id="cd01949">
    <property type="entry name" value="GGDEF"/>
    <property type="match status" value="1"/>
</dbReference>
<gene>
    <name evidence="4" type="ORF">BHU72_05610</name>
</gene>
<evidence type="ECO:0000313" key="4">
    <source>
        <dbReference type="EMBL" id="OEH85086.1"/>
    </source>
</evidence>
<dbReference type="InterPro" id="IPR001633">
    <property type="entry name" value="EAL_dom"/>
</dbReference>
<dbReference type="STRING" id="1390249.BHU72_05610"/>
<dbReference type="PROSITE" id="PS50887">
    <property type="entry name" value="GGDEF"/>
    <property type="match status" value="1"/>
</dbReference>
<dbReference type="Gene3D" id="6.10.340.10">
    <property type="match status" value="1"/>
</dbReference>
<organism evidence="4 5">
    <name type="scientific">Desulfuribacillus stibiiarsenatis</name>
    <dbReference type="NCBI Taxonomy" id="1390249"/>
    <lineage>
        <taxon>Bacteria</taxon>
        <taxon>Bacillati</taxon>
        <taxon>Bacillota</taxon>
        <taxon>Desulfuribacillia</taxon>
        <taxon>Desulfuribacillales</taxon>
        <taxon>Desulfuribacillaceae</taxon>
        <taxon>Desulfuribacillus</taxon>
    </lineage>
</organism>
<dbReference type="InterPro" id="IPR050706">
    <property type="entry name" value="Cyclic-di-GMP_PDE-like"/>
</dbReference>
<dbReference type="EMBL" id="MJAT01000033">
    <property type="protein sequence ID" value="OEH85086.1"/>
    <property type="molecule type" value="Genomic_DNA"/>
</dbReference>
<reference evidence="4 5" key="1">
    <citation type="submission" date="2016-09" db="EMBL/GenBank/DDBJ databases">
        <title>Desulfuribacillus arsenicus sp. nov., an obligately anaerobic, dissimilatory arsenic- and antimonate-reducing bacterium isolated from anoxic sediments.</title>
        <authorList>
            <person name="Abin C.A."/>
            <person name="Hollibaugh J.T."/>
        </authorList>
    </citation>
    <scope>NUCLEOTIDE SEQUENCE [LARGE SCALE GENOMIC DNA]</scope>
    <source>
        <strain evidence="4 5">MLFW-2</strain>
    </source>
</reference>
<feature type="domain" description="EAL" evidence="2">
    <location>
        <begin position="526"/>
        <end position="780"/>
    </location>
</feature>
<sequence length="790" mass="90658">MWNFSLRQSLLAYYIIITSVILFIIGVAVNQIAVTYLHSGIENSIESVAEVVEHHTGEYFTQSSEFLYYVKNSIIESNTNDDQNLQFMLNQIHKNQFLFEAFEILDDSFKVNHVSPYNEIFIGLDRSKDINEKLLVSDSTGPKREGWTSTITSLYSKKVTLAHVIDLEDNRYLVGYLDLSNINLIGSQLDNEQLNISILDDKGIYITDNNILLTEQRAYHPDYSTLLNYYRNGQKFVAHDYLGIPSHIYINNVPKTNWLLVVAHSGDTVKQLSTDIRNAIVVVFSIAMLIIVLLTIISTRKILEPVHRIHDKFGELILDNKISLVEYSGYREFENIIKQFNDMLLKLKEKDTRIHKMVYFDSLTGLPNRKMIESKIEKLVNANTPFTIAYLDIDNFKFINDSLGHQAGDQFLIYMANIFKKSVKSNCLIARQGGDEFVLLFKDLSDEEEIRLEINQFVKGIQHIWEFNHYEFFISCSIGIVTFPKHGRDCATLFKNADIAMYRAKKEGKNKFIFYTEDILVDNNENIQMAKNIQSAIVNEQFELYYQPQVNLSDGVVEGFEALIRWKHPEKGFISPADFIPVAEETGQIFEIEKWVLINAIQQKKVFEEAGRPDLSISINLSSKTLTSDINFNEIEQMVRLFDVDFQSITLEITETAVLTNVELVVRRLNKLRQIGFKIALDDFGTGFSSLNHLKTLPIHIIKLDRSFIKSIENSDKDTKIIQSIIALAKDLEYKVVAEGIETEQQLEFLRQCGCMAGQGFLMSRPLPNEEVERLLENGITIGGANYESK</sequence>
<dbReference type="PROSITE" id="PS50883">
    <property type="entry name" value="EAL"/>
    <property type="match status" value="1"/>
</dbReference>
<dbReference type="Gene3D" id="3.20.20.450">
    <property type="entry name" value="EAL domain"/>
    <property type="match status" value="1"/>
</dbReference>
<dbReference type="InterPro" id="IPR000160">
    <property type="entry name" value="GGDEF_dom"/>
</dbReference>
<dbReference type="InterPro" id="IPR035919">
    <property type="entry name" value="EAL_sf"/>
</dbReference>
<dbReference type="NCBIfam" id="TIGR00254">
    <property type="entry name" value="GGDEF"/>
    <property type="match status" value="1"/>
</dbReference>
<dbReference type="AlphaFoldDB" id="A0A1E5L4P9"/>
<dbReference type="RefSeq" id="WP_069702413.1">
    <property type="nucleotide sequence ID" value="NZ_MJAT01000033.1"/>
</dbReference>
<dbReference type="Pfam" id="PF00990">
    <property type="entry name" value="GGDEF"/>
    <property type="match status" value="1"/>
</dbReference>
<feature type="transmembrane region" description="Helical" evidence="1">
    <location>
        <begin position="279"/>
        <end position="298"/>
    </location>
</feature>
<dbReference type="CDD" id="cd01948">
    <property type="entry name" value="EAL"/>
    <property type="match status" value="1"/>
</dbReference>
<dbReference type="SMART" id="SM00267">
    <property type="entry name" value="GGDEF"/>
    <property type="match status" value="1"/>
</dbReference>
<dbReference type="PANTHER" id="PTHR33121">
    <property type="entry name" value="CYCLIC DI-GMP PHOSPHODIESTERASE PDEF"/>
    <property type="match status" value="1"/>
</dbReference>
<dbReference type="OrthoDB" id="9759607at2"/>
<dbReference type="SUPFAM" id="SSF141868">
    <property type="entry name" value="EAL domain-like"/>
    <property type="match status" value="1"/>
</dbReference>
<accession>A0A1E5L4P9</accession>
<dbReference type="GO" id="GO:0071111">
    <property type="term" value="F:cyclic-guanylate-specific phosphodiesterase activity"/>
    <property type="evidence" value="ECO:0007669"/>
    <property type="project" value="InterPro"/>
</dbReference>
<name>A0A1E5L4P9_9FIRM</name>
<evidence type="ECO:0000259" key="2">
    <source>
        <dbReference type="PROSITE" id="PS50883"/>
    </source>
</evidence>
<evidence type="ECO:0000313" key="5">
    <source>
        <dbReference type="Proteomes" id="UP000095255"/>
    </source>
</evidence>
<proteinExistence type="predicted"/>
<dbReference type="Gene3D" id="3.30.70.270">
    <property type="match status" value="1"/>
</dbReference>
<feature type="domain" description="GGDEF" evidence="3">
    <location>
        <begin position="384"/>
        <end position="517"/>
    </location>
</feature>
<feature type="transmembrane region" description="Helical" evidence="1">
    <location>
        <begin position="12"/>
        <end position="37"/>
    </location>
</feature>
<evidence type="ECO:0000259" key="3">
    <source>
        <dbReference type="PROSITE" id="PS50887"/>
    </source>
</evidence>
<keyword evidence="1" id="KW-0812">Transmembrane</keyword>
<keyword evidence="1" id="KW-0472">Membrane</keyword>
<protein>
    <recommendedName>
        <fullName evidence="6">Diguanylate cyclase</fullName>
    </recommendedName>
</protein>
<dbReference type="Proteomes" id="UP000095255">
    <property type="component" value="Unassembled WGS sequence"/>
</dbReference>
<dbReference type="SUPFAM" id="SSF55073">
    <property type="entry name" value="Nucleotide cyclase"/>
    <property type="match status" value="1"/>
</dbReference>
<dbReference type="SMART" id="SM00052">
    <property type="entry name" value="EAL"/>
    <property type="match status" value="1"/>
</dbReference>
<evidence type="ECO:0008006" key="6">
    <source>
        <dbReference type="Google" id="ProtNLM"/>
    </source>
</evidence>
<dbReference type="Pfam" id="PF00563">
    <property type="entry name" value="EAL"/>
    <property type="match status" value="1"/>
</dbReference>
<comment type="caution">
    <text evidence="4">The sequence shown here is derived from an EMBL/GenBank/DDBJ whole genome shotgun (WGS) entry which is preliminary data.</text>
</comment>
<evidence type="ECO:0000256" key="1">
    <source>
        <dbReference type="SAM" id="Phobius"/>
    </source>
</evidence>
<dbReference type="InterPro" id="IPR029787">
    <property type="entry name" value="Nucleotide_cyclase"/>
</dbReference>